<sequence length="195" mass="21127">MVEPQSNNPYRRSMSPQLPALPAPAALPESTNLSAHPAPLQKSYSTTTTIAEEPELEDAEGQTPAPTYPAVNMDQNTPTVSIPHGPKSADKSTSDSIVITIHPTSSTCTVQNPAEYPMPRPSMSTHPHPRLSLSCEEGRPCNAWPARRFLQKQVMRNKTKWIIIKVVCAVLFVVGAVAIGLGISHATKNKVNRSD</sequence>
<feature type="compositionally biased region" description="Low complexity" evidence="1">
    <location>
        <begin position="18"/>
        <end position="28"/>
    </location>
</feature>
<dbReference type="OrthoDB" id="5356047at2759"/>
<protein>
    <submittedName>
        <fullName evidence="3">Uncharacterized protein</fullName>
    </submittedName>
</protein>
<dbReference type="EMBL" id="NESQ01000117">
    <property type="protein sequence ID" value="PUU78538.1"/>
    <property type="molecule type" value="Genomic_DNA"/>
</dbReference>
<feature type="transmembrane region" description="Helical" evidence="2">
    <location>
        <begin position="162"/>
        <end position="183"/>
    </location>
</feature>
<evidence type="ECO:0000256" key="1">
    <source>
        <dbReference type="SAM" id="MobiDB-lite"/>
    </source>
</evidence>
<name>A0A2T6ZST3_TUBBO</name>
<proteinExistence type="predicted"/>
<evidence type="ECO:0000256" key="2">
    <source>
        <dbReference type="SAM" id="Phobius"/>
    </source>
</evidence>
<keyword evidence="2" id="KW-0472">Membrane</keyword>
<dbReference type="Proteomes" id="UP000244722">
    <property type="component" value="Unassembled WGS sequence"/>
</dbReference>
<keyword evidence="4" id="KW-1185">Reference proteome</keyword>
<feature type="region of interest" description="Disordered" evidence="1">
    <location>
        <begin position="1"/>
        <end position="92"/>
    </location>
</feature>
<feature type="compositionally biased region" description="Polar residues" evidence="1">
    <location>
        <begin position="1"/>
        <end position="16"/>
    </location>
</feature>
<evidence type="ECO:0000313" key="3">
    <source>
        <dbReference type="EMBL" id="PUU78538.1"/>
    </source>
</evidence>
<accession>A0A2T6ZST3</accession>
<keyword evidence="2" id="KW-1133">Transmembrane helix</keyword>
<evidence type="ECO:0000313" key="4">
    <source>
        <dbReference type="Proteomes" id="UP000244722"/>
    </source>
</evidence>
<comment type="caution">
    <text evidence="3">The sequence shown here is derived from an EMBL/GenBank/DDBJ whole genome shotgun (WGS) entry which is preliminary data.</text>
</comment>
<keyword evidence="2" id="KW-0812">Transmembrane</keyword>
<dbReference type="AlphaFoldDB" id="A0A2T6ZST3"/>
<organism evidence="3 4">
    <name type="scientific">Tuber borchii</name>
    <name type="common">White truffle</name>
    <dbReference type="NCBI Taxonomy" id="42251"/>
    <lineage>
        <taxon>Eukaryota</taxon>
        <taxon>Fungi</taxon>
        <taxon>Dikarya</taxon>
        <taxon>Ascomycota</taxon>
        <taxon>Pezizomycotina</taxon>
        <taxon>Pezizomycetes</taxon>
        <taxon>Pezizales</taxon>
        <taxon>Tuberaceae</taxon>
        <taxon>Tuber</taxon>
    </lineage>
</organism>
<reference evidence="3 4" key="1">
    <citation type="submission" date="2017-04" db="EMBL/GenBank/DDBJ databases">
        <title>Draft genome sequence of Tuber borchii Vittad., a whitish edible truffle.</title>
        <authorList>
            <consortium name="DOE Joint Genome Institute"/>
            <person name="Murat C."/>
            <person name="Kuo A."/>
            <person name="Barry K.W."/>
            <person name="Clum A."/>
            <person name="Dockter R.B."/>
            <person name="Fauchery L."/>
            <person name="Iotti M."/>
            <person name="Kohler A."/>
            <person name="Labutti K."/>
            <person name="Lindquist E.A."/>
            <person name="Lipzen A."/>
            <person name="Ohm R.A."/>
            <person name="Wang M."/>
            <person name="Grigoriev I.V."/>
            <person name="Zambonelli A."/>
            <person name="Martin F.M."/>
        </authorList>
    </citation>
    <scope>NUCLEOTIDE SEQUENCE [LARGE SCALE GENOMIC DNA]</scope>
    <source>
        <strain evidence="3 4">Tbo3840</strain>
    </source>
</reference>
<gene>
    <name evidence="3" type="ORF">B9Z19DRAFT_67165</name>
</gene>